<evidence type="ECO:0000256" key="2">
    <source>
        <dbReference type="ARBA" id="ARBA00022525"/>
    </source>
</evidence>
<protein>
    <recommendedName>
        <fullName evidence="5">Carboxylesterase type B domain-containing protein</fullName>
    </recommendedName>
</protein>
<evidence type="ECO:0000256" key="1">
    <source>
        <dbReference type="ARBA" id="ARBA00004613"/>
    </source>
</evidence>
<dbReference type="SUPFAM" id="SSF53474">
    <property type="entry name" value="alpha/beta-Hydrolases"/>
    <property type="match status" value="1"/>
</dbReference>
<dbReference type="PANTHER" id="PTHR14093:SF19">
    <property type="entry name" value="THYROGLOBULIN"/>
    <property type="match status" value="1"/>
</dbReference>
<dbReference type="InterPro" id="IPR002018">
    <property type="entry name" value="CarbesteraseB"/>
</dbReference>
<evidence type="ECO:0000313" key="6">
    <source>
        <dbReference type="EMBL" id="KAL2102013.1"/>
    </source>
</evidence>
<keyword evidence="4" id="KW-0325">Glycoprotein</keyword>
<reference evidence="6 7" key="1">
    <citation type="submission" date="2024-09" db="EMBL/GenBank/DDBJ databases">
        <title>A chromosome-level genome assembly of Gray's grenadier anchovy, Coilia grayii.</title>
        <authorList>
            <person name="Fu Z."/>
        </authorList>
    </citation>
    <scope>NUCLEOTIDE SEQUENCE [LARGE SCALE GENOMIC DNA]</scope>
    <source>
        <strain evidence="6">G4</strain>
        <tissue evidence="6">Muscle</tissue>
    </source>
</reference>
<dbReference type="InterPro" id="IPR029058">
    <property type="entry name" value="AB_hydrolase_fold"/>
</dbReference>
<comment type="subcellular location">
    <subcellularLocation>
        <location evidence="1">Secreted</location>
    </subcellularLocation>
</comment>
<evidence type="ECO:0000256" key="4">
    <source>
        <dbReference type="ARBA" id="ARBA00023180"/>
    </source>
</evidence>
<dbReference type="AlphaFoldDB" id="A0ABD1KS59"/>
<evidence type="ECO:0000313" key="7">
    <source>
        <dbReference type="Proteomes" id="UP001591681"/>
    </source>
</evidence>
<dbReference type="PANTHER" id="PTHR14093">
    <property type="entry name" value="HLA CLASS II GAMMA CHAIN"/>
    <property type="match status" value="1"/>
</dbReference>
<organism evidence="6 7">
    <name type="scientific">Coilia grayii</name>
    <name type="common">Gray's grenadier anchovy</name>
    <dbReference type="NCBI Taxonomy" id="363190"/>
    <lineage>
        <taxon>Eukaryota</taxon>
        <taxon>Metazoa</taxon>
        <taxon>Chordata</taxon>
        <taxon>Craniata</taxon>
        <taxon>Vertebrata</taxon>
        <taxon>Euteleostomi</taxon>
        <taxon>Actinopterygii</taxon>
        <taxon>Neopterygii</taxon>
        <taxon>Teleostei</taxon>
        <taxon>Clupei</taxon>
        <taxon>Clupeiformes</taxon>
        <taxon>Clupeoidei</taxon>
        <taxon>Engraulidae</taxon>
        <taxon>Coilinae</taxon>
        <taxon>Coilia</taxon>
    </lineage>
</organism>
<sequence length="372" mass="40333">MITVLATDSGGSVFSPAAVQSGSRALKQSLSLGQELGCSPSDSAQLLACLRAAPAEAINAAQTKLLAVSGPLQAWSPVVDGLSVKEDPASALQSSRFHRVDLLLGSSTEDGLIGRARNIKRFEELQGRADSKTAFYEALSNSLGGPEASAFVKEAASWFYSLHHTPSPAGYQVFSRALENATRDLFIICPTKKMAEFWASNTKSNVFMYHLPEEMTYTSAELSMPLDVQLVFGVPHSPRTQQLFSTQERTLSKQMMTYMANFIKTGNPNAPLFLPRVSFAALLPAWPRVLPQTAGDNYKHLNGALSNGRELRRAECSFWNDYVPALKSATANLSLVAESTDTEAPTPETKLAAAFQDLVTQSNPKSEKDSYN</sequence>
<keyword evidence="3" id="KW-0732">Signal</keyword>
<dbReference type="InterPro" id="IPR052001">
    <property type="entry name" value="MHC-II_Gamma/Thyroglobulin"/>
</dbReference>
<name>A0ABD1KS59_9TELE</name>
<accession>A0ABD1KS59</accession>
<comment type="caution">
    <text evidence="6">The sequence shown here is derived from an EMBL/GenBank/DDBJ whole genome shotgun (WGS) entry which is preliminary data.</text>
</comment>
<dbReference type="GO" id="GO:0005576">
    <property type="term" value="C:extracellular region"/>
    <property type="evidence" value="ECO:0007669"/>
    <property type="project" value="UniProtKB-SubCell"/>
</dbReference>
<dbReference type="EMBL" id="JBHFQA010000003">
    <property type="protein sequence ID" value="KAL2102013.1"/>
    <property type="molecule type" value="Genomic_DNA"/>
</dbReference>
<evidence type="ECO:0000256" key="3">
    <source>
        <dbReference type="ARBA" id="ARBA00022729"/>
    </source>
</evidence>
<dbReference type="Proteomes" id="UP001591681">
    <property type="component" value="Unassembled WGS sequence"/>
</dbReference>
<feature type="domain" description="Carboxylesterase type B" evidence="5">
    <location>
        <begin position="10"/>
        <end position="319"/>
    </location>
</feature>
<gene>
    <name evidence="6" type="ORF">ACEWY4_003774</name>
</gene>
<keyword evidence="2" id="KW-0964">Secreted</keyword>
<evidence type="ECO:0000259" key="5">
    <source>
        <dbReference type="Pfam" id="PF00135"/>
    </source>
</evidence>
<proteinExistence type="predicted"/>
<dbReference type="Gene3D" id="3.40.50.1820">
    <property type="entry name" value="alpha/beta hydrolase"/>
    <property type="match status" value="1"/>
</dbReference>
<dbReference type="Pfam" id="PF00135">
    <property type="entry name" value="COesterase"/>
    <property type="match status" value="1"/>
</dbReference>
<keyword evidence="7" id="KW-1185">Reference proteome</keyword>